<organism evidence="1">
    <name type="scientific">Streptomyces sp. NBC_00119</name>
    <dbReference type="NCBI Taxonomy" id="2975659"/>
    <lineage>
        <taxon>Bacteria</taxon>
        <taxon>Bacillati</taxon>
        <taxon>Actinomycetota</taxon>
        <taxon>Actinomycetes</taxon>
        <taxon>Kitasatosporales</taxon>
        <taxon>Streptomycetaceae</taxon>
        <taxon>Streptomyces</taxon>
    </lineage>
</organism>
<proteinExistence type="predicted"/>
<accession>A0AAU1UM41</accession>
<sequence length="145" mass="16988">MDPLWFEFDEHDKVPENCDPFQRVFLRLVREGAQDWPCRPGDTFVLFFPRDEPDEDGNTTEHDEMRLVVDLSHQRSHFLALGASLEADTVRCTELHICNFAFTQERPDIVPRERTGPVEDLAAFTTDWLGEILRRPALRYDGRRN</sequence>
<reference evidence="1" key="1">
    <citation type="submission" date="2022-10" db="EMBL/GenBank/DDBJ databases">
        <title>The complete genomes of actinobacterial strains from the NBC collection.</title>
        <authorList>
            <person name="Joergensen T.S."/>
            <person name="Alvarez Arevalo M."/>
            <person name="Sterndorff E.B."/>
            <person name="Faurdal D."/>
            <person name="Vuksanovic O."/>
            <person name="Mourched A.-S."/>
            <person name="Charusanti P."/>
            <person name="Shaw S."/>
            <person name="Blin K."/>
            <person name="Weber T."/>
        </authorList>
    </citation>
    <scope>NUCLEOTIDE SEQUENCE</scope>
    <source>
        <strain evidence="1">NBC_00119</strain>
    </source>
</reference>
<name>A0AAU1UM41_9ACTN</name>
<protein>
    <submittedName>
        <fullName evidence="1">Uncharacterized protein</fullName>
    </submittedName>
</protein>
<gene>
    <name evidence="1" type="ORF">OHU69_49515</name>
</gene>
<evidence type="ECO:0000313" key="1">
    <source>
        <dbReference type="EMBL" id="WTS18302.1"/>
    </source>
</evidence>
<dbReference type="AlphaFoldDB" id="A0AAU1UM41"/>
<dbReference type="EMBL" id="CP108195">
    <property type="protein sequence ID" value="WTS18302.1"/>
    <property type="molecule type" value="Genomic_DNA"/>
</dbReference>